<evidence type="ECO:0000256" key="6">
    <source>
        <dbReference type="ARBA" id="ARBA00023015"/>
    </source>
</evidence>
<feature type="region of interest" description="Disordered" evidence="10">
    <location>
        <begin position="550"/>
        <end position="615"/>
    </location>
</feature>
<feature type="compositionally biased region" description="Acidic residues" evidence="10">
    <location>
        <begin position="123"/>
        <end position="153"/>
    </location>
</feature>
<evidence type="ECO:0000256" key="8">
    <source>
        <dbReference type="ARBA" id="ARBA00023163"/>
    </source>
</evidence>
<keyword evidence="14" id="KW-1185">Reference proteome</keyword>
<accession>A0A0D2J4W5</accession>
<feature type="compositionally biased region" description="Polar residues" evidence="10">
    <location>
        <begin position="571"/>
        <end position="580"/>
    </location>
</feature>
<dbReference type="HOGENOM" id="CLU_016553_2_1_1"/>
<dbReference type="VEuPathDB" id="FungiDB:Z518_07573"/>
<evidence type="ECO:0008006" key="15">
    <source>
        <dbReference type="Google" id="ProtNLM"/>
    </source>
</evidence>
<protein>
    <recommendedName>
        <fullName evidence="15">RRN7-type domain-containing protein</fullName>
    </recommendedName>
</protein>
<evidence type="ECO:0000313" key="14">
    <source>
        <dbReference type="Proteomes" id="UP000053617"/>
    </source>
</evidence>
<feature type="compositionally biased region" description="Acidic residues" evidence="10">
    <location>
        <begin position="552"/>
        <end position="567"/>
    </location>
</feature>
<feature type="domain" description="Rrn7/TAF1B C-terminal cyclin" evidence="12">
    <location>
        <begin position="232"/>
        <end position="407"/>
    </location>
</feature>
<gene>
    <name evidence="13" type="ORF">Z518_07573</name>
</gene>
<dbReference type="Pfam" id="PF20645">
    <property type="entry name" value="Rrn7_cyclin_C"/>
    <property type="match status" value="1"/>
</dbReference>
<evidence type="ECO:0000256" key="2">
    <source>
        <dbReference type="ARBA" id="ARBA00006899"/>
    </source>
</evidence>
<feature type="domain" description="Rrn7/TAF1B N-terminal cyclin" evidence="11">
    <location>
        <begin position="80"/>
        <end position="212"/>
    </location>
</feature>
<reference evidence="13 14" key="1">
    <citation type="submission" date="2015-01" db="EMBL/GenBank/DDBJ databases">
        <title>The Genome Sequence of Rhinocladiella mackenzie CBS 650.93.</title>
        <authorList>
            <consortium name="The Broad Institute Genomics Platform"/>
            <person name="Cuomo C."/>
            <person name="de Hoog S."/>
            <person name="Gorbushina A."/>
            <person name="Stielow B."/>
            <person name="Teixiera M."/>
            <person name="Abouelleil A."/>
            <person name="Chapman S.B."/>
            <person name="Priest M."/>
            <person name="Young S.K."/>
            <person name="Wortman J."/>
            <person name="Nusbaum C."/>
            <person name="Birren B."/>
        </authorList>
    </citation>
    <scope>NUCLEOTIDE SEQUENCE [LARGE SCALE GENOMIC DNA]</scope>
    <source>
        <strain evidence="13 14">CBS 650.93</strain>
    </source>
</reference>
<evidence type="ECO:0000256" key="9">
    <source>
        <dbReference type="ARBA" id="ARBA00023242"/>
    </source>
</evidence>
<dbReference type="PANTHER" id="PTHR31576:SF2">
    <property type="entry name" value="TATA BOX-BINDING PROTEIN-ASSOCIATED FACTOR RNA POLYMERASE I SUBUNIT B"/>
    <property type="match status" value="1"/>
</dbReference>
<comment type="subcellular location">
    <subcellularLocation>
        <location evidence="1">Nucleus</location>
        <location evidence="1">Nucleolus</location>
    </subcellularLocation>
</comment>
<dbReference type="GeneID" id="25295644"/>
<keyword evidence="4" id="KW-0863">Zinc-finger</keyword>
<dbReference type="GO" id="GO:0001164">
    <property type="term" value="F:RNA polymerase I core promoter sequence-specific DNA binding"/>
    <property type="evidence" value="ECO:0007669"/>
    <property type="project" value="InterPro"/>
</dbReference>
<name>A0A0D2J4W5_9EURO</name>
<keyword evidence="6" id="KW-0805">Transcription regulation</keyword>
<dbReference type="GO" id="GO:0008270">
    <property type="term" value="F:zinc ion binding"/>
    <property type="evidence" value="ECO:0007669"/>
    <property type="project" value="UniProtKB-KW"/>
</dbReference>
<dbReference type="STRING" id="1442369.A0A0D2J4W5"/>
<dbReference type="RefSeq" id="XP_013271156.1">
    <property type="nucleotide sequence ID" value="XM_013415702.1"/>
</dbReference>
<dbReference type="GO" id="GO:0070860">
    <property type="term" value="C:RNA polymerase I core factor complex"/>
    <property type="evidence" value="ECO:0007669"/>
    <property type="project" value="InterPro"/>
</dbReference>
<evidence type="ECO:0000256" key="4">
    <source>
        <dbReference type="ARBA" id="ARBA00022771"/>
    </source>
</evidence>
<comment type="similarity">
    <text evidence="2">Belongs to the RRN7/TAF1B family.</text>
</comment>
<dbReference type="GO" id="GO:0042790">
    <property type="term" value="P:nucleolar large rRNA transcription by RNA polymerase I"/>
    <property type="evidence" value="ECO:0007669"/>
    <property type="project" value="TreeGrafter"/>
</dbReference>
<evidence type="ECO:0000256" key="7">
    <source>
        <dbReference type="ARBA" id="ARBA00023125"/>
    </source>
</evidence>
<dbReference type="PANTHER" id="PTHR31576">
    <property type="entry name" value="TATA BOX-BINDING PROTEIN-ASSOCIATED FACTOR RNA POLYMERASE I SUBUNIT B"/>
    <property type="match status" value="1"/>
</dbReference>
<organism evidence="13 14">
    <name type="scientific">Rhinocladiella mackenziei CBS 650.93</name>
    <dbReference type="NCBI Taxonomy" id="1442369"/>
    <lineage>
        <taxon>Eukaryota</taxon>
        <taxon>Fungi</taxon>
        <taxon>Dikarya</taxon>
        <taxon>Ascomycota</taxon>
        <taxon>Pezizomycotina</taxon>
        <taxon>Eurotiomycetes</taxon>
        <taxon>Chaetothyriomycetidae</taxon>
        <taxon>Chaetothyriales</taxon>
        <taxon>Herpotrichiellaceae</taxon>
        <taxon>Rhinocladiella</taxon>
    </lineage>
</organism>
<keyword evidence="3" id="KW-0479">Metal-binding</keyword>
<dbReference type="InterPro" id="IPR048538">
    <property type="entry name" value="Rrn7_cyclin_C"/>
</dbReference>
<dbReference type="InterPro" id="IPR033599">
    <property type="entry name" value="TAF1B/Rrn7"/>
</dbReference>
<feature type="region of interest" description="Disordered" evidence="10">
    <location>
        <begin position="121"/>
        <end position="161"/>
    </location>
</feature>
<keyword evidence="8" id="KW-0804">Transcription</keyword>
<evidence type="ECO:0000259" key="11">
    <source>
        <dbReference type="Pfam" id="PF20644"/>
    </source>
</evidence>
<evidence type="ECO:0000256" key="5">
    <source>
        <dbReference type="ARBA" id="ARBA00022833"/>
    </source>
</evidence>
<keyword evidence="7" id="KW-0238">DNA-binding</keyword>
<dbReference type="OrthoDB" id="428577at2759"/>
<evidence type="ECO:0000259" key="12">
    <source>
        <dbReference type="Pfam" id="PF20645"/>
    </source>
</evidence>
<dbReference type="Pfam" id="PF20644">
    <property type="entry name" value="Rrn7_cyclin_N"/>
    <property type="match status" value="1"/>
</dbReference>
<evidence type="ECO:0000256" key="3">
    <source>
        <dbReference type="ARBA" id="ARBA00022723"/>
    </source>
</evidence>
<dbReference type="Proteomes" id="UP000053617">
    <property type="component" value="Unassembled WGS sequence"/>
</dbReference>
<evidence type="ECO:0000313" key="13">
    <source>
        <dbReference type="EMBL" id="KIX04020.1"/>
    </source>
</evidence>
<keyword evidence="9" id="KW-0539">Nucleus</keyword>
<evidence type="ECO:0000256" key="1">
    <source>
        <dbReference type="ARBA" id="ARBA00004604"/>
    </source>
</evidence>
<dbReference type="InterPro" id="IPR048540">
    <property type="entry name" value="Rrn7_cyclin_N"/>
</dbReference>
<evidence type="ECO:0000256" key="10">
    <source>
        <dbReference type="SAM" id="MobiDB-lite"/>
    </source>
</evidence>
<dbReference type="AlphaFoldDB" id="A0A0D2J4W5"/>
<sequence length="615" mass="70760">MDFEQDEPCEQCGIAWSYVEDGRWYCRNGHDRGRTVTGEDEQDFLQRGNIVRKRETKEKQRMTKVLHGIKAYQLFLQSWQFILWKQCHTLVHRKGLPPDLWTIVRDLWTLWLSRLEHRLQESPDPEALPDPESEEELGLDAGNETDTDLETDGESQWQKKHKSTCDSPTLVDTVALTYLGVILLRRTIGLATMLRWIQQEDIPFIRAIRHVPPEMKDRLPGEYQMSLDTMSILQPDDLQKAVFHCAVMYSSSFGMILPPVNHNLFLLQYIRSLALPVEVYSTARRLNTVTTYAFSYPHRSQSDSTRRQPTTYPEAQLMSLVVIATKLLFPFDPETVKRYPKRNNDPTTLKMNWSAWLDAKVSFDQNSSATDPAGLKSGSEIHITDHDIMEMTDEQLDQYMDWYQRTWITSAAGAQSQKSPQSGIDRDILDMFPLYNLPEPIQTRERNEQAEGEERDRLEMRIRAVQSSLTSRRAISIEEEAERGLEILRPGAKYLHLRNIADLDRADKVVKIFHEEAAQTACLSVKALLRAVNRSEEKIEQWLKDRRREDVFGDEEEEENPVEEGEEGISLATSPPNASANLIRDLSGLEIGQSPDVQGDEDVGMESAMEMLSET</sequence>
<proteinExistence type="inferred from homology"/>
<dbReference type="EMBL" id="KN847479">
    <property type="protein sequence ID" value="KIX04020.1"/>
    <property type="molecule type" value="Genomic_DNA"/>
</dbReference>
<keyword evidence="5" id="KW-0862">Zinc</keyword>